<keyword evidence="3" id="KW-1185">Reference proteome</keyword>
<sequence>MSSPINQPPRSKSIDMPPPTSHLSKSMPFSMPTHRSLSPTFVPFSMPLPMSQSPIMPPLTSYLSTSVPFSVPLPISQAPIISSPKSQPPLHGRPKAFNHLVLTNTRVVGTIGGCTPLNTVIRQKLESARYLSIVVQNA</sequence>
<feature type="region of interest" description="Disordered" evidence="1">
    <location>
        <begin position="1"/>
        <end position="34"/>
    </location>
</feature>
<evidence type="ECO:0000256" key="1">
    <source>
        <dbReference type="SAM" id="MobiDB-lite"/>
    </source>
</evidence>
<feature type="compositionally biased region" description="Polar residues" evidence="1">
    <location>
        <begin position="1"/>
        <end position="10"/>
    </location>
</feature>
<dbReference type="EMBL" id="JBJUIK010000015">
    <property type="protein sequence ID" value="KAL3502756.1"/>
    <property type="molecule type" value="Genomic_DNA"/>
</dbReference>
<proteinExistence type="predicted"/>
<organism evidence="2 3">
    <name type="scientific">Cinchona calisaya</name>
    <dbReference type="NCBI Taxonomy" id="153742"/>
    <lineage>
        <taxon>Eukaryota</taxon>
        <taxon>Viridiplantae</taxon>
        <taxon>Streptophyta</taxon>
        <taxon>Embryophyta</taxon>
        <taxon>Tracheophyta</taxon>
        <taxon>Spermatophyta</taxon>
        <taxon>Magnoliopsida</taxon>
        <taxon>eudicotyledons</taxon>
        <taxon>Gunneridae</taxon>
        <taxon>Pentapetalae</taxon>
        <taxon>asterids</taxon>
        <taxon>lamiids</taxon>
        <taxon>Gentianales</taxon>
        <taxon>Rubiaceae</taxon>
        <taxon>Cinchonoideae</taxon>
        <taxon>Cinchoneae</taxon>
        <taxon>Cinchona</taxon>
    </lineage>
</organism>
<gene>
    <name evidence="2" type="ORF">ACH5RR_037205</name>
</gene>
<evidence type="ECO:0000313" key="2">
    <source>
        <dbReference type="EMBL" id="KAL3502756.1"/>
    </source>
</evidence>
<reference evidence="2 3" key="1">
    <citation type="submission" date="2024-11" db="EMBL/GenBank/DDBJ databases">
        <title>A near-complete genome assembly of Cinchona calisaya.</title>
        <authorList>
            <person name="Lian D.C."/>
            <person name="Zhao X.W."/>
            <person name="Wei L."/>
        </authorList>
    </citation>
    <scope>NUCLEOTIDE SEQUENCE [LARGE SCALE GENOMIC DNA]</scope>
    <source>
        <tissue evidence="2">Nenye</tissue>
    </source>
</reference>
<name>A0ABD2Y6V9_9GENT</name>
<protein>
    <submittedName>
        <fullName evidence="2">Uncharacterized protein</fullName>
    </submittedName>
</protein>
<comment type="caution">
    <text evidence="2">The sequence shown here is derived from an EMBL/GenBank/DDBJ whole genome shotgun (WGS) entry which is preliminary data.</text>
</comment>
<dbReference type="AlphaFoldDB" id="A0ABD2Y6V9"/>
<dbReference type="Proteomes" id="UP001630127">
    <property type="component" value="Unassembled WGS sequence"/>
</dbReference>
<accession>A0ABD2Y6V9</accession>
<evidence type="ECO:0000313" key="3">
    <source>
        <dbReference type="Proteomes" id="UP001630127"/>
    </source>
</evidence>